<dbReference type="PANTHER" id="PTHR38440">
    <property type="entry name" value="UPF0398 PROTEIN YPSA"/>
    <property type="match status" value="1"/>
</dbReference>
<protein>
    <submittedName>
        <fullName evidence="1">DUF1273 domain-containing protein</fullName>
    </submittedName>
</protein>
<organism evidence="1 2">
    <name type="scientific">Paenibacillus gallinarum</name>
    <dbReference type="NCBI Taxonomy" id="2762232"/>
    <lineage>
        <taxon>Bacteria</taxon>
        <taxon>Bacillati</taxon>
        <taxon>Bacillota</taxon>
        <taxon>Bacilli</taxon>
        <taxon>Bacillales</taxon>
        <taxon>Paenibacillaceae</taxon>
        <taxon>Paenibacillus</taxon>
    </lineage>
</organism>
<dbReference type="RefSeq" id="WP_191799572.1">
    <property type="nucleotide sequence ID" value="NZ_JACSQL010000003.1"/>
</dbReference>
<dbReference type="InterPro" id="IPR010697">
    <property type="entry name" value="YspA"/>
</dbReference>
<dbReference type="EMBL" id="JACSQL010000003">
    <property type="protein sequence ID" value="MBD7968333.1"/>
    <property type="molecule type" value="Genomic_DNA"/>
</dbReference>
<accession>A0ABR8SXW1</accession>
<dbReference type="Gene3D" id="3.40.50.450">
    <property type="match status" value="1"/>
</dbReference>
<dbReference type="Proteomes" id="UP000608071">
    <property type="component" value="Unassembled WGS sequence"/>
</dbReference>
<dbReference type="NCBIfam" id="NF010181">
    <property type="entry name" value="PRK13660.1"/>
    <property type="match status" value="1"/>
</dbReference>
<keyword evidence="2" id="KW-1185">Reference proteome</keyword>
<evidence type="ECO:0000313" key="1">
    <source>
        <dbReference type="EMBL" id="MBD7968333.1"/>
    </source>
</evidence>
<sequence>MKNLLVTGYRAHELGIFNQKHPGIPFIKQALRSKLVSLIEDGIEWVITPGQIGIDLWACEVVIELKKEYPQLKLSIISAFADPEANWSEDKKTYYEEIKRNVDYYGVVSKQPYIGPWQFAARDELLFRKTDHLLLVYDEETGPGSPKFVKEKALKKQQEDGYGITIIHSEDIQNMADEMTGFYEEGETDWVE</sequence>
<proteinExistence type="predicted"/>
<reference evidence="1 2" key="1">
    <citation type="submission" date="2020-08" db="EMBL/GenBank/DDBJ databases">
        <title>A Genomic Blueprint of the Chicken Gut Microbiome.</title>
        <authorList>
            <person name="Gilroy R."/>
            <person name="Ravi A."/>
            <person name="Getino M."/>
            <person name="Pursley I."/>
            <person name="Horton D.L."/>
            <person name="Alikhan N.-F."/>
            <person name="Baker D."/>
            <person name="Gharbi K."/>
            <person name="Hall N."/>
            <person name="Watson M."/>
            <person name="Adriaenssens E.M."/>
            <person name="Foster-Nyarko E."/>
            <person name="Jarju S."/>
            <person name="Secka A."/>
            <person name="Antonio M."/>
            <person name="Oren A."/>
            <person name="Chaudhuri R."/>
            <person name="La Ragione R.M."/>
            <person name="Hildebrand F."/>
            <person name="Pallen M.J."/>
        </authorList>
    </citation>
    <scope>NUCLEOTIDE SEQUENCE [LARGE SCALE GENOMIC DNA]</scope>
    <source>
        <strain evidence="1 2">Sa2BVA9</strain>
    </source>
</reference>
<name>A0ABR8SXW1_9BACL</name>
<evidence type="ECO:0000313" key="2">
    <source>
        <dbReference type="Proteomes" id="UP000608071"/>
    </source>
</evidence>
<gene>
    <name evidence="1" type="ORF">H9647_09675</name>
</gene>
<dbReference type="PANTHER" id="PTHR38440:SF1">
    <property type="entry name" value="UPF0398 PROTEIN SPR0331"/>
    <property type="match status" value="1"/>
</dbReference>
<dbReference type="PIRSF" id="PIRSF021290">
    <property type="entry name" value="DUF1273"/>
    <property type="match status" value="1"/>
</dbReference>
<dbReference type="Pfam" id="PF06908">
    <property type="entry name" value="YpsA"/>
    <property type="match status" value="1"/>
</dbReference>
<comment type="caution">
    <text evidence="1">The sequence shown here is derived from an EMBL/GenBank/DDBJ whole genome shotgun (WGS) entry which is preliminary data.</text>
</comment>
<dbReference type="SUPFAM" id="SSF102405">
    <property type="entry name" value="MCP/YpsA-like"/>
    <property type="match status" value="1"/>
</dbReference>